<evidence type="ECO:0000256" key="9">
    <source>
        <dbReference type="ARBA" id="ARBA00023065"/>
    </source>
</evidence>
<keyword evidence="1 11" id="KW-0813">Transport</keyword>
<keyword evidence="2 11" id="KW-1003">Cell membrane</keyword>
<evidence type="ECO:0000256" key="11">
    <source>
        <dbReference type="HAMAP-Rule" id="MF_00276"/>
    </source>
</evidence>
<comment type="similarity">
    <text evidence="11">Belongs to the KdpC family.</text>
</comment>
<keyword evidence="10 11" id="KW-0472">Membrane</keyword>
<dbReference type="GO" id="GO:0008556">
    <property type="term" value="F:P-type potassium transmembrane transporter activity"/>
    <property type="evidence" value="ECO:0007669"/>
    <property type="project" value="InterPro"/>
</dbReference>
<gene>
    <name evidence="11 12" type="primary">kdpC</name>
    <name evidence="12" type="ORF">G7B40_033005</name>
</gene>
<dbReference type="GO" id="GO:0005524">
    <property type="term" value="F:ATP binding"/>
    <property type="evidence" value="ECO:0007669"/>
    <property type="project" value="UniProtKB-UniRule"/>
</dbReference>
<evidence type="ECO:0000256" key="4">
    <source>
        <dbReference type="ARBA" id="ARBA00022692"/>
    </source>
</evidence>
<dbReference type="Pfam" id="PF02669">
    <property type="entry name" value="KdpC"/>
    <property type="match status" value="1"/>
</dbReference>
<keyword evidence="5 11" id="KW-0547">Nucleotide-binding</keyword>
<evidence type="ECO:0000256" key="3">
    <source>
        <dbReference type="ARBA" id="ARBA00022538"/>
    </source>
</evidence>
<keyword evidence="9 11" id="KW-0406">Ion transport</keyword>
<dbReference type="PANTHER" id="PTHR30042:SF2">
    <property type="entry name" value="POTASSIUM-TRANSPORTING ATPASE KDPC SUBUNIT"/>
    <property type="match status" value="1"/>
</dbReference>
<evidence type="ECO:0000256" key="8">
    <source>
        <dbReference type="ARBA" id="ARBA00022989"/>
    </source>
</evidence>
<proteinExistence type="inferred from homology"/>
<dbReference type="EMBL" id="JAALHA020000024">
    <property type="protein sequence ID" value="MDR9899346.1"/>
    <property type="molecule type" value="Genomic_DNA"/>
</dbReference>
<evidence type="ECO:0000256" key="7">
    <source>
        <dbReference type="ARBA" id="ARBA00022958"/>
    </source>
</evidence>
<dbReference type="NCBIfam" id="NF001454">
    <property type="entry name" value="PRK00315.1"/>
    <property type="match status" value="1"/>
</dbReference>
<dbReference type="HAMAP" id="MF_00276">
    <property type="entry name" value="KdpC"/>
    <property type="match status" value="1"/>
</dbReference>
<dbReference type="Proteomes" id="UP000667802">
    <property type="component" value="Unassembled WGS sequence"/>
</dbReference>
<dbReference type="RefSeq" id="WP_208340515.1">
    <property type="nucleotide sequence ID" value="NZ_CAWQFN010000681.1"/>
</dbReference>
<dbReference type="PIRSF" id="PIRSF001296">
    <property type="entry name" value="K_ATPase_KdpC"/>
    <property type="match status" value="1"/>
</dbReference>
<comment type="subunit">
    <text evidence="11">The system is composed of three essential subunits: KdpA, KdpB and KdpC.</text>
</comment>
<evidence type="ECO:0000313" key="13">
    <source>
        <dbReference type="Proteomes" id="UP000667802"/>
    </source>
</evidence>
<sequence length="206" mass="21995">MTVQSRSPLISLLIPAITTAIWFIILCGIVYPLLTTAVANVIFPYQAQGSLIAVNGKVIGSELIGQNFTDPKYFHPRPSATTKTGTTDKAEPYNAAQSVASNYGPTNKKLIDGVKNAVTAYRKENGLGADTLVPVDAVTASASGLDPDISIANANLQAPRVAKARNIPVTEVQKLISKNTILRQLGILGEPRVNVLRLNLSLDNFK</sequence>
<keyword evidence="7 11" id="KW-0630">Potassium</keyword>
<comment type="function">
    <text evidence="11">Part of the high-affinity ATP-driven potassium transport (or Kdp) system, which catalyzes the hydrolysis of ATP coupled with the electrogenic transport of potassium into the cytoplasm. This subunit acts as a catalytic chaperone that increases the ATP-binding affinity of the ATP-hydrolyzing subunit KdpB by the formation of a transient KdpB/KdpC/ATP ternary complex.</text>
</comment>
<evidence type="ECO:0000256" key="5">
    <source>
        <dbReference type="ARBA" id="ARBA00022741"/>
    </source>
</evidence>
<evidence type="ECO:0000256" key="2">
    <source>
        <dbReference type="ARBA" id="ARBA00022475"/>
    </source>
</evidence>
<dbReference type="PANTHER" id="PTHR30042">
    <property type="entry name" value="POTASSIUM-TRANSPORTING ATPASE C CHAIN"/>
    <property type="match status" value="1"/>
</dbReference>
<dbReference type="NCBIfam" id="TIGR00681">
    <property type="entry name" value="kdpC"/>
    <property type="match status" value="1"/>
</dbReference>
<keyword evidence="13" id="KW-1185">Reference proteome</keyword>
<dbReference type="GO" id="GO:0005886">
    <property type="term" value="C:plasma membrane"/>
    <property type="evidence" value="ECO:0007669"/>
    <property type="project" value="UniProtKB-SubCell"/>
</dbReference>
<organism evidence="12 13">
    <name type="scientific">Aetokthonos hydrillicola Thurmond2011</name>
    <dbReference type="NCBI Taxonomy" id="2712845"/>
    <lineage>
        <taxon>Bacteria</taxon>
        <taxon>Bacillati</taxon>
        <taxon>Cyanobacteriota</taxon>
        <taxon>Cyanophyceae</taxon>
        <taxon>Nostocales</taxon>
        <taxon>Hapalosiphonaceae</taxon>
        <taxon>Aetokthonos</taxon>
    </lineage>
</organism>
<keyword evidence="6 11" id="KW-0067">ATP-binding</keyword>
<evidence type="ECO:0000256" key="6">
    <source>
        <dbReference type="ARBA" id="ARBA00022840"/>
    </source>
</evidence>
<accession>A0AAP5M8N1</accession>
<protein>
    <recommendedName>
        <fullName evidence="11">Potassium-transporting ATPase KdpC subunit</fullName>
    </recommendedName>
    <alternativeName>
        <fullName evidence="11">ATP phosphohydrolase [potassium-transporting] C chain</fullName>
    </alternativeName>
    <alternativeName>
        <fullName evidence="11">Potassium-binding and translocating subunit C</fullName>
    </alternativeName>
    <alternativeName>
        <fullName evidence="11">Potassium-translocating ATPase C chain</fullName>
    </alternativeName>
</protein>
<dbReference type="InterPro" id="IPR003820">
    <property type="entry name" value="KdpC"/>
</dbReference>
<comment type="caution">
    <text evidence="12">The sequence shown here is derived from an EMBL/GenBank/DDBJ whole genome shotgun (WGS) entry which is preliminary data.</text>
</comment>
<evidence type="ECO:0000313" key="12">
    <source>
        <dbReference type="EMBL" id="MDR9899346.1"/>
    </source>
</evidence>
<feature type="transmembrane region" description="Helical" evidence="11">
    <location>
        <begin position="12"/>
        <end position="34"/>
    </location>
</feature>
<evidence type="ECO:0000256" key="1">
    <source>
        <dbReference type="ARBA" id="ARBA00022448"/>
    </source>
</evidence>
<evidence type="ECO:0000256" key="10">
    <source>
        <dbReference type="ARBA" id="ARBA00023136"/>
    </source>
</evidence>
<keyword evidence="3 11" id="KW-0633">Potassium transport</keyword>
<keyword evidence="8 11" id="KW-1133">Transmembrane helix</keyword>
<keyword evidence="4 11" id="KW-0812">Transmembrane</keyword>
<reference evidence="13" key="1">
    <citation type="journal article" date="2021" name="Science">
        <title>Hunting the eagle killer: A cyanobacterial neurotoxin causes vacuolar myelinopathy.</title>
        <authorList>
            <person name="Breinlinger S."/>
            <person name="Phillips T.J."/>
            <person name="Haram B.N."/>
            <person name="Mares J."/>
            <person name="Martinez Yerena J.A."/>
            <person name="Hrouzek P."/>
            <person name="Sobotka R."/>
            <person name="Henderson W.M."/>
            <person name="Schmieder P."/>
            <person name="Williams S.M."/>
            <person name="Lauderdale J.D."/>
            <person name="Wilde H.D."/>
            <person name="Gerrin W."/>
            <person name="Kust A."/>
            <person name="Washington J.W."/>
            <person name="Wagner C."/>
            <person name="Geier B."/>
            <person name="Liebeke M."/>
            <person name="Enke H."/>
            <person name="Niedermeyer T.H.J."/>
            <person name="Wilde S.B."/>
        </authorList>
    </citation>
    <scope>NUCLEOTIDE SEQUENCE [LARGE SCALE GENOMIC DNA]</scope>
    <source>
        <strain evidence="13">Thurmond2011</strain>
    </source>
</reference>
<dbReference type="AlphaFoldDB" id="A0AAP5M8N1"/>
<name>A0AAP5M8N1_9CYAN</name>
<comment type="subcellular location">
    <subcellularLocation>
        <location evidence="11">Cell membrane</location>
        <topology evidence="11">Single-pass membrane protein</topology>
    </subcellularLocation>
</comment>